<dbReference type="EMBL" id="QTNY01000003">
    <property type="protein sequence ID" value="RQP82601.1"/>
    <property type="molecule type" value="Genomic_DNA"/>
</dbReference>
<evidence type="ECO:0000313" key="1">
    <source>
        <dbReference type="EMBL" id="RQP82601.1"/>
    </source>
</evidence>
<gene>
    <name evidence="1" type="ORF">DF015_06540</name>
</gene>
<dbReference type="Pfam" id="PF05947">
    <property type="entry name" value="T6SS_TssF"/>
    <property type="match status" value="1"/>
</dbReference>
<organism evidence="1 2">
    <name type="scientific">Burkholderia ubonensis</name>
    <dbReference type="NCBI Taxonomy" id="101571"/>
    <lineage>
        <taxon>Bacteria</taxon>
        <taxon>Pseudomonadati</taxon>
        <taxon>Pseudomonadota</taxon>
        <taxon>Betaproteobacteria</taxon>
        <taxon>Burkholderiales</taxon>
        <taxon>Burkholderiaceae</taxon>
        <taxon>Burkholderia</taxon>
        <taxon>Burkholderia cepacia complex</taxon>
    </lineage>
</organism>
<dbReference type="InterPro" id="IPR010272">
    <property type="entry name" value="T6SS_TssF"/>
</dbReference>
<proteinExistence type="predicted"/>
<name>A0AB74DGC4_9BURK</name>
<accession>A0AB74DGC4</accession>
<sequence length="75" mass="8770">MWRVRDWLMDDLRSFYERELSAAVVVPRGTKLYSRTAKGAKLFFRIAYDVTLSPLQLTDACFHSAAQAPRSLRYR</sequence>
<reference evidence="1 2" key="1">
    <citation type="submission" date="2018-08" db="EMBL/GenBank/DDBJ databases">
        <title>Comparative analysis of Burkholderia isolates from Puerto Rico.</title>
        <authorList>
            <person name="Hall C."/>
            <person name="Sahl J."/>
            <person name="Wagner D."/>
        </authorList>
    </citation>
    <scope>NUCLEOTIDE SEQUENCE [LARGE SCALE GENOMIC DNA]</scope>
    <source>
        <strain evidence="1 2">Bp8964</strain>
    </source>
</reference>
<dbReference type="AlphaFoldDB" id="A0AB74DGC4"/>
<comment type="caution">
    <text evidence="1">The sequence shown here is derived from an EMBL/GenBank/DDBJ whole genome shotgun (WGS) entry which is preliminary data.</text>
</comment>
<protein>
    <submittedName>
        <fullName evidence="1">Uncharacterized protein</fullName>
    </submittedName>
</protein>
<evidence type="ECO:0000313" key="2">
    <source>
        <dbReference type="Proteomes" id="UP000273734"/>
    </source>
</evidence>
<dbReference type="Proteomes" id="UP000273734">
    <property type="component" value="Unassembled WGS sequence"/>
</dbReference>